<dbReference type="InterPro" id="IPR027805">
    <property type="entry name" value="Transposase_HTH_dom"/>
</dbReference>
<sequence>MDFENDEQYKDQSIQTDDYDELQSLKDKISALTAKIHCLEAQMNDLNSKPKFEISDHKDSDEDIVFYTGFPNYETLELCFDLLKEKAAHLCYKNRDETEFPTNYKKPGSKRKLTIWQEFTMVVVRLRLGLFKKDIAERFRASVSTVSVI</sequence>
<protein>
    <recommendedName>
        <fullName evidence="2">Transposase Helix-turn-helix domain-containing protein</fullName>
    </recommendedName>
</protein>
<feature type="domain" description="Transposase Helix-turn-helix" evidence="2">
    <location>
        <begin position="111"/>
        <end position="148"/>
    </location>
</feature>
<feature type="coiled-coil region" evidence="1">
    <location>
        <begin position="22"/>
        <end position="49"/>
    </location>
</feature>
<dbReference type="KEGG" id="epa:114574157"/>
<keyword evidence="1" id="KW-0175">Coiled coil</keyword>
<name>A0A913YQ21_EXADI</name>
<dbReference type="AlphaFoldDB" id="A0A913YQ21"/>
<keyword evidence="4" id="KW-1185">Reference proteome</keyword>
<dbReference type="PANTHER" id="PTHR23080">
    <property type="entry name" value="THAP DOMAIN PROTEIN"/>
    <property type="match status" value="1"/>
</dbReference>
<evidence type="ECO:0000256" key="1">
    <source>
        <dbReference type="SAM" id="Coils"/>
    </source>
</evidence>
<dbReference type="RefSeq" id="XP_028517254.1">
    <property type="nucleotide sequence ID" value="XM_028661453.1"/>
</dbReference>
<organism evidence="3 4">
    <name type="scientific">Exaiptasia diaphana</name>
    <name type="common">Tropical sea anemone</name>
    <name type="synonym">Aiptasia pulchella</name>
    <dbReference type="NCBI Taxonomy" id="2652724"/>
    <lineage>
        <taxon>Eukaryota</taxon>
        <taxon>Metazoa</taxon>
        <taxon>Cnidaria</taxon>
        <taxon>Anthozoa</taxon>
        <taxon>Hexacorallia</taxon>
        <taxon>Actiniaria</taxon>
        <taxon>Aiptasiidae</taxon>
        <taxon>Exaiptasia</taxon>
    </lineage>
</organism>
<dbReference type="OMA" id="NCSHECK"/>
<accession>A0A913YQ21</accession>
<dbReference type="GeneID" id="114574157"/>
<dbReference type="Proteomes" id="UP000887567">
    <property type="component" value="Unplaced"/>
</dbReference>
<dbReference type="OrthoDB" id="6146439at2759"/>
<proteinExistence type="predicted"/>
<evidence type="ECO:0000313" key="4">
    <source>
        <dbReference type="Proteomes" id="UP000887567"/>
    </source>
</evidence>
<dbReference type="EnsemblMetazoa" id="XM_028661453.1">
    <property type="protein sequence ID" value="XP_028517254.1"/>
    <property type="gene ID" value="LOC114574157"/>
</dbReference>
<reference evidence="3" key="1">
    <citation type="submission" date="2022-11" db="UniProtKB">
        <authorList>
            <consortium name="EnsemblMetazoa"/>
        </authorList>
    </citation>
    <scope>IDENTIFICATION</scope>
</reference>
<dbReference type="Pfam" id="PF13613">
    <property type="entry name" value="HTH_Tnp_4"/>
    <property type="match status" value="1"/>
</dbReference>
<evidence type="ECO:0000259" key="2">
    <source>
        <dbReference type="Pfam" id="PF13613"/>
    </source>
</evidence>
<evidence type="ECO:0000313" key="3">
    <source>
        <dbReference type="EnsemblMetazoa" id="XP_028517254.1"/>
    </source>
</evidence>